<reference evidence="9 10" key="1">
    <citation type="journal article" date="2017" name="Viruses">
        <title>Phage Biodiversity in Artisanal Cheese Wheys Reflects the Complexity of the Fermentation Process.</title>
        <authorList>
            <person name="Mahony J."/>
            <person name="Moscarelli A."/>
            <person name="Kelleher P."/>
            <person name="Lugli G.A."/>
            <person name="Ventura M."/>
            <person name="Settanni L."/>
            <person name="van Sinderen D."/>
        </authorList>
    </citation>
    <scope>NUCLEOTIDE SEQUENCE [LARGE SCALE GENOMIC DNA]</scope>
</reference>
<dbReference type="GO" id="GO:0003918">
    <property type="term" value="F:DNA topoisomerase type II (double strand cut, ATP-hydrolyzing) activity"/>
    <property type="evidence" value="ECO:0007669"/>
    <property type="project" value="UniProtKB-EC"/>
</dbReference>
<keyword evidence="7" id="KW-0413">Isomerase</keyword>
<sequence length="71" mass="8220">MKRRIKHVGELDAHVMAETAMNPETRHLTRVTIEDAKEAEQAIVDWMGNDVSNRKVFISRNLDKFIKEGLE</sequence>
<dbReference type="SUPFAM" id="SSF56719">
    <property type="entry name" value="Type II DNA topoisomerase"/>
    <property type="match status" value="1"/>
</dbReference>
<evidence type="ECO:0000259" key="8">
    <source>
        <dbReference type="Pfam" id="PF00986"/>
    </source>
</evidence>
<keyword evidence="4" id="KW-0067">ATP-binding</keyword>
<keyword evidence="10" id="KW-1185">Reference proteome</keyword>
<evidence type="ECO:0000313" key="9">
    <source>
        <dbReference type="EMBL" id="ARM66226.1"/>
    </source>
</evidence>
<dbReference type="Proteomes" id="UP000221405">
    <property type="component" value="Segment"/>
</dbReference>
<feature type="domain" description="DNA gyrase B subunit C-terminal" evidence="8">
    <location>
        <begin position="4"/>
        <end position="58"/>
    </location>
</feature>
<dbReference type="GO" id="GO:0005524">
    <property type="term" value="F:ATP binding"/>
    <property type="evidence" value="ECO:0007669"/>
    <property type="project" value="UniProtKB-KW"/>
</dbReference>
<evidence type="ECO:0000256" key="5">
    <source>
        <dbReference type="ARBA" id="ARBA00023029"/>
    </source>
</evidence>
<dbReference type="Pfam" id="PF00986">
    <property type="entry name" value="DNA_gyraseB_C"/>
    <property type="match status" value="1"/>
</dbReference>
<dbReference type="GO" id="GO:0006265">
    <property type="term" value="P:DNA topological change"/>
    <property type="evidence" value="ECO:0007669"/>
    <property type="project" value="InterPro"/>
</dbReference>
<dbReference type="InterPro" id="IPR002288">
    <property type="entry name" value="DNA_gyrase_B_C"/>
</dbReference>
<dbReference type="EMBL" id="KY554768">
    <property type="protein sequence ID" value="ARM66226.1"/>
    <property type="molecule type" value="Genomic_DNA"/>
</dbReference>
<dbReference type="InterPro" id="IPR013760">
    <property type="entry name" value="Topo_IIA-like_dom_sf"/>
</dbReference>
<protein>
    <submittedName>
        <fullName evidence="9">DNA gyrase</fullName>
    </submittedName>
</protein>
<dbReference type="Gene3D" id="3.40.50.670">
    <property type="match status" value="1"/>
</dbReference>
<accession>A0A1W6JJ31</accession>
<name>A0A1W6JJ31_9CAUD</name>
<evidence type="ECO:0000313" key="10">
    <source>
        <dbReference type="Proteomes" id="UP000221405"/>
    </source>
</evidence>
<evidence type="ECO:0000256" key="2">
    <source>
        <dbReference type="ARBA" id="ARBA00010708"/>
    </source>
</evidence>
<gene>
    <name evidence="9" type="ORF">AM1_099</name>
</gene>
<dbReference type="PANTHER" id="PTHR45866:SF1">
    <property type="entry name" value="DNA GYRASE SUBUNIT B, MITOCHONDRIAL"/>
    <property type="match status" value="1"/>
</dbReference>
<evidence type="ECO:0000256" key="7">
    <source>
        <dbReference type="ARBA" id="ARBA00023235"/>
    </source>
</evidence>
<evidence type="ECO:0000256" key="3">
    <source>
        <dbReference type="ARBA" id="ARBA00022741"/>
    </source>
</evidence>
<evidence type="ECO:0000256" key="4">
    <source>
        <dbReference type="ARBA" id="ARBA00022840"/>
    </source>
</evidence>
<keyword evidence="5" id="KW-0799">Topoisomerase</keyword>
<dbReference type="InterPro" id="IPR013759">
    <property type="entry name" value="Topo_IIA_B_C"/>
</dbReference>
<keyword evidence="6" id="KW-0238">DNA-binding</keyword>
<proteinExistence type="inferred from homology"/>
<comment type="similarity">
    <text evidence="2">Belongs to the type II topoisomerase GyrB family.</text>
</comment>
<dbReference type="GO" id="GO:0003677">
    <property type="term" value="F:DNA binding"/>
    <property type="evidence" value="ECO:0007669"/>
    <property type="project" value="UniProtKB-KW"/>
</dbReference>
<dbReference type="PANTHER" id="PTHR45866">
    <property type="entry name" value="DNA GYRASE/TOPOISOMERASE SUBUNIT B"/>
    <property type="match status" value="1"/>
</dbReference>
<keyword evidence="3" id="KW-0547">Nucleotide-binding</keyword>
<evidence type="ECO:0000256" key="6">
    <source>
        <dbReference type="ARBA" id="ARBA00023125"/>
    </source>
</evidence>
<comment type="catalytic activity">
    <reaction evidence="1">
        <text>ATP-dependent breakage, passage and rejoining of double-stranded DNA.</text>
        <dbReference type="EC" id="5.6.2.2"/>
    </reaction>
</comment>
<organism evidence="9 10">
    <name type="scientific">Lactococcus phage AM1</name>
    <dbReference type="NCBI Taxonomy" id="1965467"/>
    <lineage>
        <taxon>Viruses</taxon>
        <taxon>Duplodnaviria</taxon>
        <taxon>Heunggongvirae</taxon>
        <taxon>Uroviricota</taxon>
        <taxon>Caudoviricetes</taxon>
        <taxon>Audreyjarvisvirus</taxon>
        <taxon>Audreyjarvisvirus AM1</taxon>
    </lineage>
</organism>
<evidence type="ECO:0000256" key="1">
    <source>
        <dbReference type="ARBA" id="ARBA00000185"/>
    </source>
</evidence>